<gene>
    <name evidence="3" type="ORF">J5N97_013234</name>
</gene>
<dbReference type="Proteomes" id="UP001085076">
    <property type="component" value="Miscellaneous, Linkage group lg03"/>
</dbReference>
<feature type="region of interest" description="Disordered" evidence="1">
    <location>
        <begin position="21"/>
        <end position="55"/>
    </location>
</feature>
<dbReference type="PANTHER" id="PTHR34189:SF4">
    <property type="entry name" value="TRANSMEMBRANE PROTEIN"/>
    <property type="match status" value="1"/>
</dbReference>
<keyword evidence="2" id="KW-0812">Transmembrane</keyword>
<proteinExistence type="predicted"/>
<protein>
    <submittedName>
        <fullName evidence="3">Uncharacterized protein</fullName>
    </submittedName>
</protein>
<dbReference type="OrthoDB" id="759788at2759"/>
<keyword evidence="4" id="KW-1185">Reference proteome</keyword>
<comment type="caution">
    <text evidence="3">The sequence shown here is derived from an EMBL/GenBank/DDBJ whole genome shotgun (WGS) entry which is preliminary data.</text>
</comment>
<dbReference type="AlphaFoldDB" id="A0A9D5HIG6"/>
<evidence type="ECO:0000313" key="3">
    <source>
        <dbReference type="EMBL" id="KAJ0977760.1"/>
    </source>
</evidence>
<organism evidence="3 4">
    <name type="scientific">Dioscorea zingiberensis</name>
    <dbReference type="NCBI Taxonomy" id="325984"/>
    <lineage>
        <taxon>Eukaryota</taxon>
        <taxon>Viridiplantae</taxon>
        <taxon>Streptophyta</taxon>
        <taxon>Embryophyta</taxon>
        <taxon>Tracheophyta</taxon>
        <taxon>Spermatophyta</taxon>
        <taxon>Magnoliopsida</taxon>
        <taxon>Liliopsida</taxon>
        <taxon>Dioscoreales</taxon>
        <taxon>Dioscoreaceae</taxon>
        <taxon>Dioscorea</taxon>
    </lineage>
</organism>
<dbReference type="EMBL" id="JAGGNH010000003">
    <property type="protein sequence ID" value="KAJ0977760.1"/>
    <property type="molecule type" value="Genomic_DNA"/>
</dbReference>
<feature type="compositionally biased region" description="Low complexity" evidence="1">
    <location>
        <begin position="24"/>
        <end position="44"/>
    </location>
</feature>
<feature type="transmembrane region" description="Helical" evidence="2">
    <location>
        <begin position="65"/>
        <end position="84"/>
    </location>
</feature>
<evidence type="ECO:0000256" key="1">
    <source>
        <dbReference type="SAM" id="MobiDB-lite"/>
    </source>
</evidence>
<accession>A0A9D5HIG6</accession>
<name>A0A9D5HIG6_9LILI</name>
<dbReference type="PANTHER" id="PTHR34189">
    <property type="entry name" value="TRANSMEMBRANE PROTEIN"/>
    <property type="match status" value="1"/>
</dbReference>
<keyword evidence="2" id="KW-0472">Membrane</keyword>
<keyword evidence="2" id="KW-1133">Transmembrane helix</keyword>
<reference evidence="3" key="1">
    <citation type="submission" date="2021-03" db="EMBL/GenBank/DDBJ databases">
        <authorList>
            <person name="Li Z."/>
            <person name="Yang C."/>
        </authorList>
    </citation>
    <scope>NUCLEOTIDE SEQUENCE</scope>
    <source>
        <strain evidence="3">Dzin_1.0</strain>
        <tissue evidence="3">Leaf</tissue>
    </source>
</reference>
<evidence type="ECO:0000313" key="4">
    <source>
        <dbReference type="Proteomes" id="UP001085076"/>
    </source>
</evidence>
<sequence length="122" mass="13201">MHRSASTTRVSDEYYLGVARDAKASSPASASRSSPAPRLSPDLPTYDPQSGAGKKEALRTRFAETMVHLIPLVLILCAVVLWFFSHPEVGMSSKDDSMITRIKNITIDGYSSLKEGASATRA</sequence>
<evidence type="ECO:0000256" key="2">
    <source>
        <dbReference type="SAM" id="Phobius"/>
    </source>
</evidence>
<reference evidence="3" key="2">
    <citation type="journal article" date="2022" name="Hortic Res">
        <title>The genome of Dioscorea zingiberensis sheds light on the biosynthesis, origin and evolution of the medicinally important diosgenin saponins.</title>
        <authorList>
            <person name="Li Y."/>
            <person name="Tan C."/>
            <person name="Li Z."/>
            <person name="Guo J."/>
            <person name="Li S."/>
            <person name="Chen X."/>
            <person name="Wang C."/>
            <person name="Dai X."/>
            <person name="Yang H."/>
            <person name="Song W."/>
            <person name="Hou L."/>
            <person name="Xu J."/>
            <person name="Tong Z."/>
            <person name="Xu A."/>
            <person name="Yuan X."/>
            <person name="Wang W."/>
            <person name="Yang Q."/>
            <person name="Chen L."/>
            <person name="Sun Z."/>
            <person name="Wang K."/>
            <person name="Pan B."/>
            <person name="Chen J."/>
            <person name="Bao Y."/>
            <person name="Liu F."/>
            <person name="Qi X."/>
            <person name="Gang D.R."/>
            <person name="Wen J."/>
            <person name="Li J."/>
        </authorList>
    </citation>
    <scope>NUCLEOTIDE SEQUENCE</scope>
    <source>
        <strain evidence="3">Dzin_1.0</strain>
    </source>
</reference>